<proteinExistence type="predicted"/>
<dbReference type="AlphaFoldDB" id="A0A812TXY6"/>
<dbReference type="Proteomes" id="UP000601435">
    <property type="component" value="Unassembled WGS sequence"/>
</dbReference>
<protein>
    <submittedName>
        <fullName evidence="1">GIP protein</fullName>
    </submittedName>
</protein>
<comment type="caution">
    <text evidence="1">The sequence shown here is derived from an EMBL/GenBank/DDBJ whole genome shotgun (WGS) entry which is preliminary data.</text>
</comment>
<dbReference type="OrthoDB" id="10396244at2759"/>
<evidence type="ECO:0000313" key="2">
    <source>
        <dbReference type="Proteomes" id="UP000601435"/>
    </source>
</evidence>
<gene>
    <name evidence="1" type="primary">GIP</name>
    <name evidence="1" type="ORF">SNEC2469_LOCUS15986</name>
</gene>
<accession>A0A812TXY6</accession>
<keyword evidence="2" id="KW-1185">Reference proteome</keyword>
<evidence type="ECO:0000313" key="1">
    <source>
        <dbReference type="EMBL" id="CAE7554508.1"/>
    </source>
</evidence>
<name>A0A812TXY6_9DINO</name>
<dbReference type="EMBL" id="CAJNJA010026097">
    <property type="protein sequence ID" value="CAE7554508.1"/>
    <property type="molecule type" value="Genomic_DNA"/>
</dbReference>
<reference evidence="1" key="1">
    <citation type="submission" date="2021-02" db="EMBL/GenBank/DDBJ databases">
        <authorList>
            <person name="Dougan E. K."/>
            <person name="Rhodes N."/>
            <person name="Thang M."/>
            <person name="Chan C."/>
        </authorList>
    </citation>
    <scope>NUCLEOTIDE SEQUENCE</scope>
</reference>
<organism evidence="1 2">
    <name type="scientific">Symbiodinium necroappetens</name>
    <dbReference type="NCBI Taxonomy" id="1628268"/>
    <lineage>
        <taxon>Eukaryota</taxon>
        <taxon>Sar</taxon>
        <taxon>Alveolata</taxon>
        <taxon>Dinophyceae</taxon>
        <taxon>Suessiales</taxon>
        <taxon>Symbiodiniaceae</taxon>
        <taxon>Symbiodinium</taxon>
    </lineage>
</organism>
<sequence>MVQLGMTLEALMKLARKMWAADDRVNNAMTLILNKARVFDVGRVVQPWTPRLPTVATRSSSV</sequence>